<evidence type="ECO:0000313" key="3">
    <source>
        <dbReference type="Proteomes" id="UP001165587"/>
    </source>
</evidence>
<dbReference type="AlphaFoldDB" id="A0AA41XAA8"/>
<dbReference type="Gene3D" id="3.10.450.50">
    <property type="match status" value="1"/>
</dbReference>
<name>A0AA41XAA8_9MICO</name>
<proteinExistence type="predicted"/>
<feature type="domain" description="SnoaL-like" evidence="1">
    <location>
        <begin position="13"/>
        <end position="108"/>
    </location>
</feature>
<dbReference type="InterPro" id="IPR037401">
    <property type="entry name" value="SnoaL-like"/>
</dbReference>
<protein>
    <submittedName>
        <fullName evidence="2">Nuclear transport factor 2 family protein</fullName>
    </submittedName>
</protein>
<gene>
    <name evidence="2" type="ORF">N1028_01340</name>
</gene>
<dbReference type="InterPro" id="IPR032710">
    <property type="entry name" value="NTF2-like_dom_sf"/>
</dbReference>
<comment type="caution">
    <text evidence="2">The sequence shown here is derived from an EMBL/GenBank/DDBJ whole genome shotgun (WGS) entry which is preliminary data.</text>
</comment>
<reference evidence="2" key="1">
    <citation type="submission" date="2022-08" db="EMBL/GenBank/DDBJ databases">
        <authorList>
            <person name="Deng Y."/>
            <person name="Han X.-F."/>
            <person name="Zhang Y.-Q."/>
        </authorList>
    </citation>
    <scope>NUCLEOTIDE SEQUENCE</scope>
    <source>
        <strain evidence="2">CPCC 203407</strain>
    </source>
</reference>
<dbReference type="RefSeq" id="WP_259524955.1">
    <property type="nucleotide sequence ID" value="NZ_JANLCK010000001.1"/>
</dbReference>
<evidence type="ECO:0000313" key="2">
    <source>
        <dbReference type="EMBL" id="MCS5724531.1"/>
    </source>
</evidence>
<sequence length="122" mass="13456">MTLARDLQESAWDAECRRDLDALLGHFHPDATFHPAGGPAQTGRAAIRAMTEEFYRAYPELEIEILGEWGRGDSSAVFEFRAHLVDIEGSRSTLEGVCIVEIRDGAFTAVRYYEDAPVPAAG</sequence>
<dbReference type="Proteomes" id="UP001165587">
    <property type="component" value="Unassembled WGS sequence"/>
</dbReference>
<evidence type="ECO:0000259" key="1">
    <source>
        <dbReference type="Pfam" id="PF12680"/>
    </source>
</evidence>
<dbReference type="Pfam" id="PF12680">
    <property type="entry name" value="SnoaL_2"/>
    <property type="match status" value="1"/>
</dbReference>
<organism evidence="2 3">
    <name type="scientific">Herbiconiux oxytropis</name>
    <dbReference type="NCBI Taxonomy" id="2970915"/>
    <lineage>
        <taxon>Bacteria</taxon>
        <taxon>Bacillati</taxon>
        <taxon>Actinomycetota</taxon>
        <taxon>Actinomycetes</taxon>
        <taxon>Micrococcales</taxon>
        <taxon>Microbacteriaceae</taxon>
        <taxon>Herbiconiux</taxon>
    </lineage>
</organism>
<dbReference type="SUPFAM" id="SSF54427">
    <property type="entry name" value="NTF2-like"/>
    <property type="match status" value="1"/>
</dbReference>
<keyword evidence="3" id="KW-1185">Reference proteome</keyword>
<accession>A0AA41XAA8</accession>
<dbReference type="EMBL" id="JANLCK010000001">
    <property type="protein sequence ID" value="MCS5724531.1"/>
    <property type="molecule type" value="Genomic_DNA"/>
</dbReference>